<dbReference type="SUPFAM" id="SSF54285">
    <property type="entry name" value="MoaD/ThiS"/>
    <property type="match status" value="1"/>
</dbReference>
<dbReference type="Proteomes" id="UP000316360">
    <property type="component" value="Unassembled WGS sequence"/>
</dbReference>
<dbReference type="Gene3D" id="3.10.20.30">
    <property type="match status" value="1"/>
</dbReference>
<dbReference type="InterPro" id="IPR016155">
    <property type="entry name" value="Mopterin_synth/thiamin_S_b"/>
</dbReference>
<dbReference type="CDD" id="cd17040">
    <property type="entry name" value="Ubl_MoaD_like"/>
    <property type="match status" value="1"/>
</dbReference>
<protein>
    <recommendedName>
        <fullName evidence="3">MoaD/ThiS family protein</fullName>
    </recommendedName>
</protein>
<proteinExistence type="predicted"/>
<dbReference type="InterPro" id="IPR003749">
    <property type="entry name" value="ThiS/MoaD-like"/>
</dbReference>
<evidence type="ECO:0008006" key="3">
    <source>
        <dbReference type="Google" id="ProtNLM"/>
    </source>
</evidence>
<sequence length="89" mass="10036">METKTKTIKVKVEFLGYLSQMVNESKGEFRVSENLQEAVRQIYELVGLDKQSLNHILLVNGVNYALFRESETKLQKGDTLSFVPIVSGG</sequence>
<evidence type="ECO:0000313" key="2">
    <source>
        <dbReference type="Proteomes" id="UP000316360"/>
    </source>
</evidence>
<reference evidence="1 2" key="1">
    <citation type="submission" date="2019-03" db="EMBL/GenBank/DDBJ databases">
        <title>Metabolic potential of uncultured bacteria and archaea associated with petroleum seepage in deep-sea sediments.</title>
        <authorList>
            <person name="Dong X."/>
            <person name="Hubert C."/>
        </authorList>
    </citation>
    <scope>NUCLEOTIDE SEQUENCE [LARGE SCALE GENOMIC DNA]</scope>
    <source>
        <strain evidence="1">E44_bin7</strain>
    </source>
</reference>
<evidence type="ECO:0000313" key="1">
    <source>
        <dbReference type="EMBL" id="TET08672.1"/>
    </source>
</evidence>
<name>A0A523RSC0_UNCAE</name>
<accession>A0A523RSC0</accession>
<comment type="caution">
    <text evidence="1">The sequence shown here is derived from an EMBL/GenBank/DDBJ whole genome shotgun (WGS) entry which is preliminary data.</text>
</comment>
<gene>
    <name evidence="1" type="ORF">E3J84_05970</name>
</gene>
<dbReference type="AlphaFoldDB" id="A0A523RSC0"/>
<organism evidence="1 2">
    <name type="scientific">Aerophobetes bacterium</name>
    <dbReference type="NCBI Taxonomy" id="2030807"/>
    <lineage>
        <taxon>Bacteria</taxon>
        <taxon>Candidatus Aerophobota</taxon>
    </lineage>
</organism>
<dbReference type="InterPro" id="IPR012675">
    <property type="entry name" value="Beta-grasp_dom_sf"/>
</dbReference>
<dbReference type="EMBL" id="SOKJ01000342">
    <property type="protein sequence ID" value="TET08672.1"/>
    <property type="molecule type" value="Genomic_DNA"/>
</dbReference>
<dbReference type="Pfam" id="PF02597">
    <property type="entry name" value="ThiS"/>
    <property type="match status" value="1"/>
</dbReference>